<dbReference type="OrthoDB" id="5769175at2"/>
<dbReference type="EMBL" id="CP041636">
    <property type="protein sequence ID" value="QDO95996.1"/>
    <property type="molecule type" value="Genomic_DNA"/>
</dbReference>
<feature type="region of interest" description="Disordered" evidence="1">
    <location>
        <begin position="213"/>
        <end position="242"/>
    </location>
</feature>
<evidence type="ECO:0000256" key="1">
    <source>
        <dbReference type="SAM" id="MobiDB-lite"/>
    </source>
</evidence>
<protein>
    <submittedName>
        <fullName evidence="2">Uncharacterized protein</fullName>
    </submittedName>
</protein>
<sequence length="337" mass="35091">MSSLTTYDVHGINDLAPRARATDATASGEKAGKPLFGEDGFTFSDFLDIINPLQHIPIVNTVYRAMTGDKIDPGSRLAGGGLFGGPIGLVASLVSGMVEESTGKDPGEHALAALGIDLGPGNKDAPQTMLASASDAVPAELQAQAQAMPQPEMKLGVAMDPRAADRKPAPMKQAGQPIASNANGAIELPGDLFQALKQNAATQQADARSDAINNTRANPLPGQQQQAHSVGPMQVNSSGRPAQQIDGRTWFPAHPIGGGGVPTRSVGTSPVTQANATAKFGTVRGNNYLATPQSATASAAAMVQGEKQNEWSNRATDAYQKYYEMQNEKNRRAGVVP</sequence>
<keyword evidence="3" id="KW-1185">Reference proteome</keyword>
<organism evidence="2 3">
    <name type="scientific">Ferrovibrio terrae</name>
    <dbReference type="NCBI Taxonomy" id="2594003"/>
    <lineage>
        <taxon>Bacteria</taxon>
        <taxon>Pseudomonadati</taxon>
        <taxon>Pseudomonadota</taxon>
        <taxon>Alphaproteobacteria</taxon>
        <taxon>Rhodospirillales</taxon>
        <taxon>Rhodospirillaceae</taxon>
        <taxon>Ferrovibrio</taxon>
    </lineage>
</organism>
<reference evidence="2 3" key="1">
    <citation type="submission" date="2019-07" db="EMBL/GenBank/DDBJ databases">
        <title>Genome sequencing for Ferrovibrio sp. K5.</title>
        <authorList>
            <person name="Park S.-J."/>
        </authorList>
    </citation>
    <scope>NUCLEOTIDE SEQUENCE [LARGE SCALE GENOMIC DNA]</scope>
    <source>
        <strain evidence="2 3">K5</strain>
    </source>
</reference>
<evidence type="ECO:0000313" key="3">
    <source>
        <dbReference type="Proteomes" id="UP000317496"/>
    </source>
</evidence>
<name>A0A516GWT9_9PROT</name>
<evidence type="ECO:0000313" key="2">
    <source>
        <dbReference type="EMBL" id="QDO95996.1"/>
    </source>
</evidence>
<dbReference type="Proteomes" id="UP000317496">
    <property type="component" value="Chromosome"/>
</dbReference>
<feature type="compositionally biased region" description="Polar residues" evidence="1">
    <location>
        <begin position="213"/>
        <end position="241"/>
    </location>
</feature>
<accession>A0A516GWT9</accession>
<dbReference type="AlphaFoldDB" id="A0A516GWT9"/>
<dbReference type="KEGG" id="fer:FNB15_01310"/>
<gene>
    <name evidence="2" type="ORF">FNB15_01310</name>
</gene>
<dbReference type="RefSeq" id="WP_144066977.1">
    <property type="nucleotide sequence ID" value="NZ_CP041636.1"/>
</dbReference>
<proteinExistence type="predicted"/>